<dbReference type="EMBL" id="JAPWDO010000003">
    <property type="protein sequence ID" value="KAJ5477674.1"/>
    <property type="molecule type" value="Genomic_DNA"/>
</dbReference>
<dbReference type="OrthoDB" id="5424209at2759"/>
<feature type="compositionally biased region" description="Polar residues" evidence="1">
    <location>
        <begin position="243"/>
        <end position="264"/>
    </location>
</feature>
<reference evidence="2" key="2">
    <citation type="journal article" date="2023" name="IMA Fungus">
        <title>Comparative genomic study of the Penicillium genus elucidates a diverse pangenome and 15 lateral gene transfer events.</title>
        <authorList>
            <person name="Petersen C."/>
            <person name="Sorensen T."/>
            <person name="Nielsen M.R."/>
            <person name="Sondergaard T.E."/>
            <person name="Sorensen J.L."/>
            <person name="Fitzpatrick D.A."/>
            <person name="Frisvad J.C."/>
            <person name="Nielsen K.L."/>
        </authorList>
    </citation>
    <scope>NUCLEOTIDE SEQUENCE</scope>
    <source>
        <strain evidence="2">IBT 17660</strain>
    </source>
</reference>
<dbReference type="Proteomes" id="UP001147760">
    <property type="component" value="Unassembled WGS sequence"/>
</dbReference>
<feature type="compositionally biased region" description="Low complexity" evidence="1">
    <location>
        <begin position="172"/>
        <end position="186"/>
    </location>
</feature>
<feature type="compositionally biased region" description="Low complexity" evidence="1">
    <location>
        <begin position="278"/>
        <end position="312"/>
    </location>
</feature>
<feature type="compositionally biased region" description="Polar residues" evidence="1">
    <location>
        <begin position="206"/>
        <end position="224"/>
    </location>
</feature>
<gene>
    <name evidence="2" type="ORF">N7530_003183</name>
</gene>
<proteinExistence type="predicted"/>
<evidence type="ECO:0000313" key="3">
    <source>
        <dbReference type="Proteomes" id="UP001147760"/>
    </source>
</evidence>
<dbReference type="AlphaFoldDB" id="A0A9W9WVY2"/>
<feature type="compositionally biased region" description="Polar residues" evidence="1">
    <location>
        <begin position="187"/>
        <end position="198"/>
    </location>
</feature>
<feature type="region of interest" description="Disordered" evidence="1">
    <location>
        <begin position="140"/>
        <end position="334"/>
    </location>
</feature>
<evidence type="ECO:0000256" key="1">
    <source>
        <dbReference type="SAM" id="MobiDB-lite"/>
    </source>
</evidence>
<evidence type="ECO:0000313" key="2">
    <source>
        <dbReference type="EMBL" id="KAJ5477674.1"/>
    </source>
</evidence>
<organism evidence="2 3">
    <name type="scientific">Penicillium desertorum</name>
    <dbReference type="NCBI Taxonomy" id="1303715"/>
    <lineage>
        <taxon>Eukaryota</taxon>
        <taxon>Fungi</taxon>
        <taxon>Dikarya</taxon>
        <taxon>Ascomycota</taxon>
        <taxon>Pezizomycotina</taxon>
        <taxon>Eurotiomycetes</taxon>
        <taxon>Eurotiomycetidae</taxon>
        <taxon>Eurotiales</taxon>
        <taxon>Aspergillaceae</taxon>
        <taxon>Penicillium</taxon>
    </lineage>
</organism>
<keyword evidence="3" id="KW-1185">Reference proteome</keyword>
<accession>A0A9W9WVY2</accession>
<sequence length="426" mass="45037">MPTIPNEEGVRPLLIQLLEFPTHEEVSATSDAPAEFNTDTHETVTTPGTCTETEVSPITLIDKSAQGNCGVGANPSMQSHTPTENGIMSETSIATLPKSPSINLFGPPAQRDNEVANIATPDMSTQYDSDSDIQTVILCDNPSEKDPLDSSGSSHKDPSAMPNASVDDSSDDSSSGGSDNPSSGKSETSSIDSVNTSPKSPPISVFSPSSQENCDVKTSSSSEIIPQDDSDSDVQTVIMCDSPTENDPSMLDSTSSDQKEPSTISNASSDDPHDDSSDSSSGDSSWTVSDSSSSATSKSSSIDSFGTSPQQDSESEEEEQPRGSQNLAAYASPIRDGKRIRASCDSVDEPGRWHVDPDGFINEKYRAGGPFLCSLPETILNLKGSSPLYTVLETISLHKMILSVLEEYEVNASSITIRKVNTNSGQ</sequence>
<comment type="caution">
    <text evidence="2">The sequence shown here is derived from an EMBL/GenBank/DDBJ whole genome shotgun (WGS) entry which is preliminary data.</text>
</comment>
<reference evidence="2" key="1">
    <citation type="submission" date="2022-12" db="EMBL/GenBank/DDBJ databases">
        <authorList>
            <person name="Petersen C."/>
        </authorList>
    </citation>
    <scope>NUCLEOTIDE SEQUENCE</scope>
    <source>
        <strain evidence="2">IBT 17660</strain>
    </source>
</reference>
<feature type="compositionally biased region" description="Basic and acidic residues" evidence="1">
    <location>
        <begin position="142"/>
        <end position="158"/>
    </location>
</feature>
<name>A0A9W9WVY2_9EURO</name>
<protein>
    <submittedName>
        <fullName evidence="2">Uncharacterized protein</fullName>
    </submittedName>
</protein>